<name>A0A6C0AJH2_9ZZZZ</name>
<dbReference type="Pfam" id="PF13156">
    <property type="entry name" value="Mrr_cat_2"/>
    <property type="match status" value="1"/>
</dbReference>
<dbReference type="AlphaFoldDB" id="A0A6C0AJH2"/>
<dbReference type="EMBL" id="MN740664">
    <property type="protein sequence ID" value="QHS79928.1"/>
    <property type="molecule type" value="Genomic_DNA"/>
</dbReference>
<dbReference type="InterPro" id="IPR011335">
    <property type="entry name" value="Restrct_endonuc-II-like"/>
</dbReference>
<dbReference type="InterPro" id="IPR039442">
    <property type="entry name" value="Mrr-like_dom"/>
</dbReference>
<reference evidence="2" key="1">
    <citation type="journal article" date="2020" name="Nature">
        <title>Giant virus diversity and host interactions through global metagenomics.</title>
        <authorList>
            <person name="Schulz F."/>
            <person name="Roux S."/>
            <person name="Paez-Espino D."/>
            <person name="Jungbluth S."/>
            <person name="Walsh D.A."/>
            <person name="Denef V.J."/>
            <person name="McMahon K.D."/>
            <person name="Konstantinidis K.T."/>
            <person name="Eloe-Fadrosh E.A."/>
            <person name="Kyrpides N.C."/>
            <person name="Woyke T."/>
        </authorList>
    </citation>
    <scope>NUCLEOTIDE SEQUENCE</scope>
    <source>
        <strain evidence="2">GVMAG-S-1035375-24</strain>
    </source>
</reference>
<accession>A0A6C0AJH2</accession>
<dbReference type="SUPFAM" id="SSF52980">
    <property type="entry name" value="Restriction endonuclease-like"/>
    <property type="match status" value="1"/>
</dbReference>
<sequence>MDLHALFLRERPDGTSLFDLFLTECQKWYEQPAHTFTEMRTRDNKKVRGDVFEEFCVKYLKHVRKLKNVWLLKDVPDELLTQLSLKRPDVGIDIVAESDGKYYAIQCKYKKHVSHKKNVVTWKQLSTFYALVLRTGPWWQYIVMTNCDYCRHMGKKTPKDVSICLKTFQKITSEQWVQMCELEGQSVGSSHEGTAALTPQQLREARLARFSPQSAAGGGSPAP</sequence>
<evidence type="ECO:0000313" key="2">
    <source>
        <dbReference type="EMBL" id="QHS79928.1"/>
    </source>
</evidence>
<feature type="domain" description="Mrr-like" evidence="1">
    <location>
        <begin position="64"/>
        <end position="156"/>
    </location>
</feature>
<evidence type="ECO:0000259" key="1">
    <source>
        <dbReference type="Pfam" id="PF13156"/>
    </source>
</evidence>
<organism evidence="2">
    <name type="scientific">viral metagenome</name>
    <dbReference type="NCBI Taxonomy" id="1070528"/>
    <lineage>
        <taxon>unclassified sequences</taxon>
        <taxon>metagenomes</taxon>
        <taxon>organismal metagenomes</taxon>
    </lineage>
</organism>
<protein>
    <recommendedName>
        <fullName evidence="1">Mrr-like domain-containing protein</fullName>
    </recommendedName>
</protein>
<proteinExistence type="predicted"/>